<dbReference type="RefSeq" id="XP_042920591.1">
    <property type="nucleotide sequence ID" value="XM_043067194.1"/>
</dbReference>
<dbReference type="GeneID" id="66055166"/>
<dbReference type="AlphaFoldDB" id="A0A2K3DC14"/>
<keyword evidence="2" id="KW-1185">Reference proteome</keyword>
<gene>
    <name evidence="1" type="ORF">CHLRE_10g463100v5</name>
</gene>
<sequence>MTPSLRRLPSLAIEVPDCLKDESIVDFPTPPSLPPSASDSTGAVTNVTPGSWCEPLSPSAVSAISPRAWGLEGASAPASASLLPAPFAFVRCSALAADCCGRPSASASGFADTRYECLAYSPRQVSSSGGSSQYTNTLFGSSCSSDDDEEEAEEPLSSPNAAACGTTRLISFSACASAFASTCSSPRPLPSPPPKQPLCPATLPSIATDGDLSSCCDSCCCMSPRTEARRVAAAFGRFDWSCWASEAEWAALRDADMATLERFGLLHWTLDDLHDAQLAEAFAAVDWDAVADKSTTAFPTPFPAAACAAASSAAAYAAAATTSLSTTTTTTSCLLGSDDVAEEAEVDFAMLREAADEAVATLLLLSPTAAAAAAAVAAVAPPPLRGGSGYGLCAEDVLLMCADMEDLEACGLVGWTPQRLARDTAYRRLVLEAEEDTALCGGGEGEGENEESCGSTPCISAGSSPCYSRCSSGRSAGGSSSCKGGGGSMRCAAWWLAEEAEAVRVLLVFGQQQEEGCR</sequence>
<organism evidence="1 2">
    <name type="scientific">Chlamydomonas reinhardtii</name>
    <name type="common">Chlamydomonas smithii</name>
    <dbReference type="NCBI Taxonomy" id="3055"/>
    <lineage>
        <taxon>Eukaryota</taxon>
        <taxon>Viridiplantae</taxon>
        <taxon>Chlorophyta</taxon>
        <taxon>core chlorophytes</taxon>
        <taxon>Chlorophyceae</taxon>
        <taxon>CS clade</taxon>
        <taxon>Chlamydomonadales</taxon>
        <taxon>Chlamydomonadaceae</taxon>
        <taxon>Chlamydomonas</taxon>
    </lineage>
</organism>
<dbReference type="OrthoDB" id="559842at2759"/>
<dbReference type="InParanoid" id="A0A2K3DC14"/>
<dbReference type="Proteomes" id="UP000006906">
    <property type="component" value="Chromosome 10"/>
</dbReference>
<name>A0A2K3DC14_CHLRE</name>
<protein>
    <submittedName>
        <fullName evidence="1">Uncharacterized protein</fullName>
    </submittedName>
</protein>
<dbReference type="KEGG" id="cre:CHLRE_10g463100v5"/>
<dbReference type="ExpressionAtlas" id="A0A2K3DC14">
    <property type="expression patterns" value="differential"/>
</dbReference>
<dbReference type="EMBL" id="CM008971">
    <property type="protein sequence ID" value="PNW78069.1"/>
    <property type="molecule type" value="Genomic_DNA"/>
</dbReference>
<dbReference type="Gramene" id="PNW78069">
    <property type="protein sequence ID" value="PNW78069"/>
    <property type="gene ID" value="CHLRE_10g463100v5"/>
</dbReference>
<proteinExistence type="predicted"/>
<evidence type="ECO:0000313" key="1">
    <source>
        <dbReference type="EMBL" id="PNW78069.1"/>
    </source>
</evidence>
<accession>A0A2K3DC14</accession>
<evidence type="ECO:0000313" key="2">
    <source>
        <dbReference type="Proteomes" id="UP000006906"/>
    </source>
</evidence>
<reference evidence="1 2" key="1">
    <citation type="journal article" date="2007" name="Science">
        <title>The Chlamydomonas genome reveals the evolution of key animal and plant functions.</title>
        <authorList>
            <person name="Merchant S.S."/>
            <person name="Prochnik S.E."/>
            <person name="Vallon O."/>
            <person name="Harris E.H."/>
            <person name="Karpowicz S.J."/>
            <person name="Witman G.B."/>
            <person name="Terry A."/>
            <person name="Salamov A."/>
            <person name="Fritz-Laylin L.K."/>
            <person name="Marechal-Drouard L."/>
            <person name="Marshall W.F."/>
            <person name="Qu L.H."/>
            <person name="Nelson D.R."/>
            <person name="Sanderfoot A.A."/>
            <person name="Spalding M.H."/>
            <person name="Kapitonov V.V."/>
            <person name="Ren Q."/>
            <person name="Ferris P."/>
            <person name="Lindquist E."/>
            <person name="Shapiro H."/>
            <person name="Lucas S.M."/>
            <person name="Grimwood J."/>
            <person name="Schmutz J."/>
            <person name="Cardol P."/>
            <person name="Cerutti H."/>
            <person name="Chanfreau G."/>
            <person name="Chen C.L."/>
            <person name="Cognat V."/>
            <person name="Croft M.T."/>
            <person name="Dent R."/>
            <person name="Dutcher S."/>
            <person name="Fernandez E."/>
            <person name="Fukuzawa H."/>
            <person name="Gonzalez-Ballester D."/>
            <person name="Gonzalez-Halphen D."/>
            <person name="Hallmann A."/>
            <person name="Hanikenne M."/>
            <person name="Hippler M."/>
            <person name="Inwood W."/>
            <person name="Jabbari K."/>
            <person name="Kalanon M."/>
            <person name="Kuras R."/>
            <person name="Lefebvre P.A."/>
            <person name="Lemaire S.D."/>
            <person name="Lobanov A.V."/>
            <person name="Lohr M."/>
            <person name="Manuell A."/>
            <person name="Meier I."/>
            <person name="Mets L."/>
            <person name="Mittag M."/>
            <person name="Mittelmeier T."/>
            <person name="Moroney J.V."/>
            <person name="Moseley J."/>
            <person name="Napoli C."/>
            <person name="Nedelcu A.M."/>
            <person name="Niyogi K."/>
            <person name="Novoselov S.V."/>
            <person name="Paulsen I.T."/>
            <person name="Pazour G."/>
            <person name="Purton S."/>
            <person name="Ral J.P."/>
            <person name="Riano-Pachon D.M."/>
            <person name="Riekhof W."/>
            <person name="Rymarquis L."/>
            <person name="Schroda M."/>
            <person name="Stern D."/>
            <person name="Umen J."/>
            <person name="Willows R."/>
            <person name="Wilson N."/>
            <person name="Zimmer S.L."/>
            <person name="Allmer J."/>
            <person name="Balk J."/>
            <person name="Bisova K."/>
            <person name="Chen C.J."/>
            <person name="Elias M."/>
            <person name="Gendler K."/>
            <person name="Hauser C."/>
            <person name="Lamb M.R."/>
            <person name="Ledford H."/>
            <person name="Long J.C."/>
            <person name="Minagawa J."/>
            <person name="Page M.D."/>
            <person name="Pan J."/>
            <person name="Pootakham W."/>
            <person name="Roje S."/>
            <person name="Rose A."/>
            <person name="Stahlberg E."/>
            <person name="Terauchi A.M."/>
            <person name="Yang P."/>
            <person name="Ball S."/>
            <person name="Bowler C."/>
            <person name="Dieckmann C.L."/>
            <person name="Gladyshev V.N."/>
            <person name="Green P."/>
            <person name="Jorgensen R."/>
            <person name="Mayfield S."/>
            <person name="Mueller-Roeber B."/>
            <person name="Rajamani S."/>
            <person name="Sayre R.T."/>
            <person name="Brokstein P."/>
            <person name="Dubchak I."/>
            <person name="Goodstein D."/>
            <person name="Hornick L."/>
            <person name="Huang Y.W."/>
            <person name="Jhaveri J."/>
            <person name="Luo Y."/>
            <person name="Martinez D."/>
            <person name="Ngau W.C."/>
            <person name="Otillar B."/>
            <person name="Poliakov A."/>
            <person name="Porter A."/>
            <person name="Szajkowski L."/>
            <person name="Werner G."/>
            <person name="Zhou K."/>
            <person name="Grigoriev I.V."/>
            <person name="Rokhsar D.S."/>
            <person name="Grossman A.R."/>
        </authorList>
    </citation>
    <scope>NUCLEOTIDE SEQUENCE [LARGE SCALE GENOMIC DNA]</scope>
    <source>
        <strain evidence="2">CC-503</strain>
    </source>
</reference>